<dbReference type="CDD" id="cd03801">
    <property type="entry name" value="GT4_PimA-like"/>
    <property type="match status" value="1"/>
</dbReference>
<dbReference type="Gene3D" id="3.40.50.2000">
    <property type="entry name" value="Glycogen Phosphorylase B"/>
    <property type="match status" value="2"/>
</dbReference>
<dbReference type="GO" id="GO:0016740">
    <property type="term" value="F:transferase activity"/>
    <property type="evidence" value="ECO:0007669"/>
    <property type="project" value="UniProtKB-KW"/>
</dbReference>
<dbReference type="AlphaFoldDB" id="A0A212J9B7"/>
<organism evidence="1">
    <name type="scientific">uncultured delta proteobacterium</name>
    <dbReference type="NCBI Taxonomy" id="34034"/>
    <lineage>
        <taxon>Bacteria</taxon>
        <taxon>Deltaproteobacteria</taxon>
        <taxon>environmental samples</taxon>
    </lineage>
</organism>
<proteinExistence type="predicted"/>
<dbReference type="Pfam" id="PF13692">
    <property type="entry name" value="Glyco_trans_1_4"/>
    <property type="match status" value="1"/>
</dbReference>
<name>A0A212J9B7_9DELT</name>
<dbReference type="EMBL" id="FLUQ01000001">
    <property type="protein sequence ID" value="SBV96054.1"/>
    <property type="molecule type" value="Genomic_DNA"/>
</dbReference>
<accession>A0A212J9B7</accession>
<dbReference type="PANTHER" id="PTHR12526:SF630">
    <property type="entry name" value="GLYCOSYLTRANSFERASE"/>
    <property type="match status" value="1"/>
</dbReference>
<sequence length="355" mass="38321">MRIVFITSSKNASGGGRQALYLASGLTARGHAVSVFSPPESQLRPLAPDLDWLDLPARRGQWRKALEGAMPQGEPAVMHAFHNKAVKSLAWFGTLWRLTGRPVACVAHRGVVNPPTNILPYIAPGIRLFAVNSRACLETLPLLWRKSAGKVVYNCVPESKVTPTRDAAAVRAELGVTQKTVVIGSVSNNSPIKGQEFLLRAFARMRADGQVLCLVGGAEEKWSPLCRELGILEHVRLIPRTEKVADYLQLFTLFVLPSLSESSPNTLLEAMCMGLPAVCSNVGGVPECISDERCLVPPGDAEALAAAMAGALDDKEGLATAARHNKAFSAQFSVAKKLDIMEGLYTDLLRPYTKN</sequence>
<dbReference type="SUPFAM" id="SSF53756">
    <property type="entry name" value="UDP-Glycosyltransferase/glycogen phosphorylase"/>
    <property type="match status" value="1"/>
</dbReference>
<reference evidence="1" key="1">
    <citation type="submission" date="2016-04" db="EMBL/GenBank/DDBJ databases">
        <authorList>
            <person name="Evans L.H."/>
            <person name="Alamgir A."/>
            <person name="Owens N."/>
            <person name="Weber N.D."/>
            <person name="Virtaneva K."/>
            <person name="Barbian K."/>
            <person name="Babar A."/>
            <person name="Rosenke K."/>
        </authorList>
    </citation>
    <scope>NUCLEOTIDE SEQUENCE</scope>
    <source>
        <strain evidence="1">86</strain>
    </source>
</reference>
<gene>
    <name evidence="1" type="ORF">KL86DPRO_10978</name>
</gene>
<dbReference type="PANTHER" id="PTHR12526">
    <property type="entry name" value="GLYCOSYLTRANSFERASE"/>
    <property type="match status" value="1"/>
</dbReference>
<keyword evidence="1" id="KW-0808">Transferase</keyword>
<protein>
    <submittedName>
        <fullName evidence="1">Glycosyl transferase group 1</fullName>
    </submittedName>
</protein>
<evidence type="ECO:0000313" key="1">
    <source>
        <dbReference type="EMBL" id="SBV96054.1"/>
    </source>
</evidence>